<feature type="domain" description="ZN622/Rei1/Reh1 zinc finger C2H2-type" evidence="2">
    <location>
        <begin position="54"/>
        <end position="145"/>
    </location>
</feature>
<name>D8LW24_BLAHO</name>
<accession>D8LW24</accession>
<feature type="compositionally biased region" description="Basic and acidic residues" evidence="1">
    <location>
        <begin position="1"/>
        <end position="18"/>
    </location>
</feature>
<dbReference type="InParanoid" id="D8LW24"/>
<organism evidence="3">
    <name type="scientific">Blastocystis hominis</name>
    <dbReference type="NCBI Taxonomy" id="12968"/>
    <lineage>
        <taxon>Eukaryota</taxon>
        <taxon>Sar</taxon>
        <taxon>Stramenopiles</taxon>
        <taxon>Bigyra</taxon>
        <taxon>Opalozoa</taxon>
        <taxon>Opalinata</taxon>
        <taxon>Blastocystidae</taxon>
        <taxon>Blastocystis</taxon>
    </lineage>
</organism>
<dbReference type="GO" id="GO:0042273">
    <property type="term" value="P:ribosomal large subunit biogenesis"/>
    <property type="evidence" value="ECO:0007669"/>
    <property type="project" value="TreeGrafter"/>
</dbReference>
<evidence type="ECO:0000313" key="4">
    <source>
        <dbReference type="Proteomes" id="UP000008312"/>
    </source>
</evidence>
<sequence>MAEAQEKQEKAKQEELEKASQPAELREEDGSDKEENAMGSGEFTPEEYEFIPEKCLFCRQISDTMEEYLYFHSVTHSNITHMFQKHGMIIPDRHCVIDLEGLLDYLGQKISVGCICLTCNHGFKSPIAVRAHMLDKGHTSIAYNTVRSTLYWLSRLKITKSLKSSTTIRRRTKSPQQTSRCCTRAS</sequence>
<dbReference type="InterPro" id="IPR040025">
    <property type="entry name" value="Znf622/Rei1/Reh1"/>
</dbReference>
<dbReference type="PANTHER" id="PTHR13182">
    <property type="entry name" value="ZINC FINGER PROTEIN 622"/>
    <property type="match status" value="1"/>
</dbReference>
<dbReference type="EMBL" id="FN668638">
    <property type="protein sequence ID" value="CBK20013.2"/>
    <property type="molecule type" value="Genomic_DNA"/>
</dbReference>
<dbReference type="PANTHER" id="PTHR13182:SF8">
    <property type="entry name" value="CYTOPLASMIC 60S SUBUNIT BIOGENESIS FACTOR ZNF622"/>
    <property type="match status" value="1"/>
</dbReference>
<proteinExistence type="predicted"/>
<feature type="region of interest" description="Disordered" evidence="1">
    <location>
        <begin position="165"/>
        <end position="186"/>
    </location>
</feature>
<reference evidence="3" key="1">
    <citation type="submission" date="2010-02" db="EMBL/GenBank/DDBJ databases">
        <title>Sequencing and annotation of the Blastocystis hominis genome.</title>
        <authorList>
            <person name="Wincker P."/>
        </authorList>
    </citation>
    <scope>NUCLEOTIDE SEQUENCE</scope>
    <source>
        <strain evidence="3">Singapore isolate B</strain>
    </source>
</reference>
<keyword evidence="4" id="KW-1185">Reference proteome</keyword>
<feature type="region of interest" description="Disordered" evidence="1">
    <location>
        <begin position="1"/>
        <end position="43"/>
    </location>
</feature>
<dbReference type="GO" id="GO:0030687">
    <property type="term" value="C:preribosome, large subunit precursor"/>
    <property type="evidence" value="ECO:0007669"/>
    <property type="project" value="TreeGrafter"/>
</dbReference>
<dbReference type="InterPro" id="IPR041661">
    <property type="entry name" value="ZN622/Rei1/Reh1_Znf-C2H2"/>
</dbReference>
<dbReference type="OrthoDB" id="19329at2759"/>
<dbReference type="GeneID" id="24917716"/>
<evidence type="ECO:0000256" key="1">
    <source>
        <dbReference type="SAM" id="MobiDB-lite"/>
    </source>
</evidence>
<dbReference type="RefSeq" id="XP_012894061.1">
    <property type="nucleotide sequence ID" value="XM_013038607.1"/>
</dbReference>
<dbReference type="AlphaFoldDB" id="D8LW24"/>
<dbReference type="Pfam" id="PF12756">
    <property type="entry name" value="zf-C2H2_2"/>
    <property type="match status" value="1"/>
</dbReference>
<evidence type="ECO:0000259" key="2">
    <source>
        <dbReference type="Pfam" id="PF12756"/>
    </source>
</evidence>
<feature type="compositionally biased region" description="Polar residues" evidence="1">
    <location>
        <begin position="174"/>
        <end position="186"/>
    </location>
</feature>
<dbReference type="Proteomes" id="UP000008312">
    <property type="component" value="Unassembled WGS sequence"/>
</dbReference>
<gene>
    <name evidence="3" type="ORF">GSBLH_T00000405001</name>
</gene>
<evidence type="ECO:0000313" key="3">
    <source>
        <dbReference type="EMBL" id="CBK20013.2"/>
    </source>
</evidence>
<protein>
    <recommendedName>
        <fullName evidence="2">ZN622/Rei1/Reh1 zinc finger C2H2-type domain-containing protein</fullName>
    </recommendedName>
</protein>